<gene>
    <name evidence="1" type="ORF">I8J29_32230</name>
</gene>
<sequence length="119" mass="13774">MSAFKLRPFVPAGADFGLAQRFFEALGFEKRYGDESLAVYRIGDQEFFLQNFHDQAFQENYMLELAVDDLDAWWARIDELQRSGDYPMRAKAPQAYPWGKRELHLIDPAGVCWHLSAPV</sequence>
<evidence type="ECO:0000313" key="2">
    <source>
        <dbReference type="Proteomes" id="UP000670947"/>
    </source>
</evidence>
<name>A0ABS3WKJ4_9BACL</name>
<proteinExistence type="predicted"/>
<comment type="caution">
    <text evidence="1">The sequence shown here is derived from an EMBL/GenBank/DDBJ whole genome shotgun (WGS) entry which is preliminary data.</text>
</comment>
<dbReference type="Proteomes" id="UP000670947">
    <property type="component" value="Unassembled WGS sequence"/>
</dbReference>
<dbReference type="InterPro" id="IPR029068">
    <property type="entry name" value="Glyas_Bleomycin-R_OHBP_Dase"/>
</dbReference>
<evidence type="ECO:0000313" key="1">
    <source>
        <dbReference type="EMBL" id="MBO7748850.1"/>
    </source>
</evidence>
<protein>
    <recommendedName>
        <fullName evidence="3">Glyoxalase</fullName>
    </recommendedName>
</protein>
<reference evidence="1 2" key="1">
    <citation type="submission" date="2021-03" db="EMBL/GenBank/DDBJ databases">
        <title>Paenibacillus artemisicola MWE-103 whole genome sequence.</title>
        <authorList>
            <person name="Ham Y.J."/>
        </authorList>
    </citation>
    <scope>NUCLEOTIDE SEQUENCE [LARGE SCALE GENOMIC DNA]</scope>
    <source>
        <strain evidence="1 2">MWE-103</strain>
    </source>
</reference>
<keyword evidence="2" id="KW-1185">Reference proteome</keyword>
<evidence type="ECO:0008006" key="3">
    <source>
        <dbReference type="Google" id="ProtNLM"/>
    </source>
</evidence>
<dbReference type="EMBL" id="JAGGDJ010000079">
    <property type="protein sequence ID" value="MBO7748850.1"/>
    <property type="molecule type" value="Genomic_DNA"/>
</dbReference>
<dbReference type="SUPFAM" id="SSF54593">
    <property type="entry name" value="Glyoxalase/Bleomycin resistance protein/Dihydroxybiphenyl dioxygenase"/>
    <property type="match status" value="1"/>
</dbReference>
<accession>A0ABS3WKJ4</accession>
<organism evidence="1 2">
    <name type="scientific">Paenibacillus artemisiicola</name>
    <dbReference type="NCBI Taxonomy" id="1172618"/>
    <lineage>
        <taxon>Bacteria</taxon>
        <taxon>Bacillati</taxon>
        <taxon>Bacillota</taxon>
        <taxon>Bacilli</taxon>
        <taxon>Bacillales</taxon>
        <taxon>Paenibacillaceae</taxon>
        <taxon>Paenibacillus</taxon>
    </lineage>
</organism>
<dbReference type="Gene3D" id="3.10.180.10">
    <property type="entry name" value="2,3-Dihydroxybiphenyl 1,2-Dioxygenase, domain 1"/>
    <property type="match status" value="1"/>
</dbReference>
<dbReference type="RefSeq" id="WP_208851372.1">
    <property type="nucleotide sequence ID" value="NZ_JAGGDJ010000079.1"/>
</dbReference>